<protein>
    <submittedName>
        <fullName evidence="2">Uncharacterized protein</fullName>
    </submittedName>
</protein>
<dbReference type="Proteomes" id="UP000594873">
    <property type="component" value="Chromosome"/>
</dbReference>
<dbReference type="AlphaFoldDB" id="A0A7T2GI64"/>
<keyword evidence="3" id="KW-1185">Reference proteome</keyword>
<dbReference type="EMBL" id="CP065592">
    <property type="protein sequence ID" value="QPQ54304.1"/>
    <property type="molecule type" value="Genomic_DNA"/>
</dbReference>
<feature type="chain" id="PRO_5032755537" evidence="1">
    <location>
        <begin position="22"/>
        <end position="481"/>
    </location>
</feature>
<dbReference type="RefSeq" id="WP_200970831.1">
    <property type="nucleotide sequence ID" value="NZ_CP065592.1"/>
</dbReference>
<sequence>MLKAVLAAGLCAAALPGATIAQDVPDVPKDADILRLDEKTLVDMAAAREKVTVALDRHWRAKGAAGRPRLFQPSAIPLHPRIGGTFSDAERRLMLYRTQTLLSYVAALPSFADPAIQLQAEPEMYRVEGEDVVLNVKVTASRGKEVGVMHLRLNPSDVRSGRPLRNAGVSPGGCRREQAPDGAFAGDESLAIGTRKAGTGLAVRGLVLDINNGNWAALADKKSIEAAAESLNGRLLAAAYGADCNRLMALANARAVPAGAELVAKADDAKLARAAALRQDIAAKAIAGWAQGSRQGRPVLDVPDEIPFDNQVKSIAPAAVKDGLYRAAVRILTHLAGLPPLASGEISLRAVPTVVTRDGVHMFRMDIWAAKGGEEGYFSINLNATSNGEPEKIAGNTAGGCRREQITEGDDAGEELLIVGDTRSRGGPLVRNVFFYTHPDAWPAFSRHASPGALAKSLDGRIVAALYSVDCNGLLAIANGR</sequence>
<keyword evidence="1" id="KW-0732">Signal</keyword>
<evidence type="ECO:0000256" key="1">
    <source>
        <dbReference type="SAM" id="SignalP"/>
    </source>
</evidence>
<name>A0A7T2GI64_9SPHN</name>
<evidence type="ECO:0000313" key="3">
    <source>
        <dbReference type="Proteomes" id="UP000594873"/>
    </source>
</evidence>
<reference evidence="2 3" key="1">
    <citation type="submission" date="2020-11" db="EMBL/GenBank/DDBJ databases">
        <title>Genome seq and assembly of Sphingosinicella sp.</title>
        <authorList>
            <person name="Chhetri G."/>
        </authorList>
    </citation>
    <scope>NUCLEOTIDE SEQUENCE [LARGE SCALE GENOMIC DNA]</scope>
    <source>
        <strain evidence="2 3">UDD2</strain>
    </source>
</reference>
<accession>A0A7T2GI64</accession>
<feature type="signal peptide" evidence="1">
    <location>
        <begin position="1"/>
        <end position="21"/>
    </location>
</feature>
<evidence type="ECO:0000313" key="2">
    <source>
        <dbReference type="EMBL" id="QPQ54304.1"/>
    </source>
</evidence>
<dbReference type="KEGG" id="sflv:IC614_08020"/>
<gene>
    <name evidence="2" type="ORF">IC614_08020</name>
</gene>
<proteinExistence type="predicted"/>
<organism evidence="2 3">
    <name type="scientific">Allosphingosinicella flava</name>
    <dbReference type="NCBI Taxonomy" id="2771430"/>
    <lineage>
        <taxon>Bacteria</taxon>
        <taxon>Pseudomonadati</taxon>
        <taxon>Pseudomonadota</taxon>
        <taxon>Alphaproteobacteria</taxon>
        <taxon>Sphingomonadales</taxon>
        <taxon>Sphingomonadaceae</taxon>
        <taxon>Allosphingosinicella</taxon>
    </lineage>
</organism>